<feature type="repeat" description="TPR" evidence="3">
    <location>
        <begin position="127"/>
        <end position="160"/>
    </location>
</feature>
<accession>A0A2G6KIY9</accession>
<dbReference type="InterPro" id="IPR013105">
    <property type="entry name" value="TPR_2"/>
</dbReference>
<evidence type="ECO:0008006" key="8">
    <source>
        <dbReference type="Google" id="ProtNLM"/>
    </source>
</evidence>
<feature type="compositionally biased region" description="Polar residues" evidence="5">
    <location>
        <begin position="411"/>
        <end position="425"/>
    </location>
</feature>
<feature type="region of interest" description="Disordered" evidence="5">
    <location>
        <begin position="392"/>
        <end position="433"/>
    </location>
</feature>
<dbReference type="AlphaFoldDB" id="A0A2G6KIY9"/>
<evidence type="ECO:0000256" key="1">
    <source>
        <dbReference type="ARBA" id="ARBA00022737"/>
    </source>
</evidence>
<dbReference type="Gene3D" id="1.25.40.10">
    <property type="entry name" value="Tetratricopeptide repeat domain"/>
    <property type="match status" value="3"/>
</dbReference>
<evidence type="ECO:0000313" key="7">
    <source>
        <dbReference type="Proteomes" id="UP000230821"/>
    </source>
</evidence>
<evidence type="ECO:0000256" key="5">
    <source>
        <dbReference type="SAM" id="MobiDB-lite"/>
    </source>
</evidence>
<evidence type="ECO:0000313" key="6">
    <source>
        <dbReference type="EMBL" id="PIE35617.1"/>
    </source>
</evidence>
<dbReference type="EMBL" id="PDSK01000038">
    <property type="protein sequence ID" value="PIE35617.1"/>
    <property type="molecule type" value="Genomic_DNA"/>
</dbReference>
<organism evidence="6 7">
    <name type="scientific">candidate division KSB3 bacterium</name>
    <dbReference type="NCBI Taxonomy" id="2044937"/>
    <lineage>
        <taxon>Bacteria</taxon>
        <taxon>candidate division KSB3</taxon>
    </lineage>
</organism>
<keyword evidence="4" id="KW-0175">Coiled coil</keyword>
<dbReference type="PROSITE" id="PS50005">
    <property type="entry name" value="TPR"/>
    <property type="match status" value="2"/>
</dbReference>
<feature type="compositionally biased region" description="Basic and acidic residues" evidence="5">
    <location>
        <begin position="392"/>
        <end position="407"/>
    </location>
</feature>
<sequence length="541" mass="62923">MHGDLEQEESIVVAQRQEQNILRGISASFTKRKIQRCQRRLGNGRDVELHVTVADLYNHLGDARLAIESFHSAIKSLLYTGTPLNAANSDQLIHIYRRILALDPLNCEIALKLGQEYLRRGFQYRAIELHSTLAERYAKKGDYQKATEHYQQIFTIESGSITARIACAKLYEKMDAPDQAAEEYSHIGDIYFEHQRFDGALEYYQQAAALDPDDTDIEQKVHTTQQVLDGTLIPQAQASLQKLTILNQDQSRLKRSLAKKEQIEQELRSNIHVLKQRYAQSEVQKNQQLRATKTRLEELSTYVAVFKDNLEQVTLEKQSLQEQLEQELRYKQDLEGKLAKLSSLVASDRKDKPSESSQPSPSSLPDQTQRLESAVIRLHEGKVRLEKQLHEKLQQTSQRERRLREHLQQQNSRGTTLERQLSEATQEQQQVERQLQQQLQNSLHREQSLRKQMKRLIVQHEQILEQVEREKQETEEKYRATQAQMSAVETTTMTTLEQVHGELSLQYDLESDFSEQFHESLQEISRLLYTQEQEISQLEQL</sequence>
<feature type="coiled-coil region" evidence="4">
    <location>
        <begin position="246"/>
        <end position="337"/>
    </location>
</feature>
<dbReference type="SUPFAM" id="SSF48452">
    <property type="entry name" value="TPR-like"/>
    <property type="match status" value="1"/>
</dbReference>
<name>A0A2G6KIY9_9BACT</name>
<dbReference type="Proteomes" id="UP000230821">
    <property type="component" value="Unassembled WGS sequence"/>
</dbReference>
<feature type="region of interest" description="Disordered" evidence="5">
    <location>
        <begin position="343"/>
        <end position="368"/>
    </location>
</feature>
<dbReference type="SMART" id="SM00028">
    <property type="entry name" value="TPR"/>
    <property type="match status" value="2"/>
</dbReference>
<keyword evidence="1" id="KW-0677">Repeat</keyword>
<dbReference type="Pfam" id="PF07719">
    <property type="entry name" value="TPR_2"/>
    <property type="match status" value="1"/>
</dbReference>
<proteinExistence type="predicted"/>
<dbReference type="InterPro" id="IPR019734">
    <property type="entry name" value="TPR_rpt"/>
</dbReference>
<evidence type="ECO:0000256" key="3">
    <source>
        <dbReference type="PROSITE-ProRule" id="PRU00339"/>
    </source>
</evidence>
<feature type="repeat" description="TPR" evidence="3">
    <location>
        <begin position="181"/>
        <end position="214"/>
    </location>
</feature>
<dbReference type="PROSITE" id="PS50293">
    <property type="entry name" value="TPR_REGION"/>
    <property type="match status" value="1"/>
</dbReference>
<evidence type="ECO:0000256" key="4">
    <source>
        <dbReference type="SAM" id="Coils"/>
    </source>
</evidence>
<dbReference type="InterPro" id="IPR011990">
    <property type="entry name" value="TPR-like_helical_dom_sf"/>
</dbReference>
<gene>
    <name evidence="6" type="ORF">CSA56_03430</name>
</gene>
<protein>
    <recommendedName>
        <fullName evidence="8">MalT-like TPR region domain-containing protein</fullName>
    </recommendedName>
</protein>
<keyword evidence="2 3" id="KW-0802">TPR repeat</keyword>
<feature type="compositionally biased region" description="Low complexity" evidence="5">
    <location>
        <begin position="355"/>
        <end position="365"/>
    </location>
</feature>
<comment type="caution">
    <text evidence="6">The sequence shown here is derived from an EMBL/GenBank/DDBJ whole genome shotgun (WGS) entry which is preliminary data.</text>
</comment>
<evidence type="ECO:0000256" key="2">
    <source>
        <dbReference type="ARBA" id="ARBA00022803"/>
    </source>
</evidence>
<reference evidence="6 7" key="1">
    <citation type="submission" date="2017-10" db="EMBL/GenBank/DDBJ databases">
        <title>Novel microbial diversity and functional potential in the marine mammal oral microbiome.</title>
        <authorList>
            <person name="Dudek N.K."/>
            <person name="Sun C.L."/>
            <person name="Burstein D."/>
            <person name="Kantor R.S."/>
            <person name="Aliaga Goltsman D.S."/>
            <person name="Bik E.M."/>
            <person name="Thomas B.C."/>
            <person name="Banfield J.F."/>
            <person name="Relman D.A."/>
        </authorList>
    </citation>
    <scope>NUCLEOTIDE SEQUENCE [LARGE SCALE GENOMIC DNA]</scope>
    <source>
        <strain evidence="6">DOLJORAL78_47_16</strain>
    </source>
</reference>